<feature type="compositionally biased region" description="Basic and acidic residues" evidence="1">
    <location>
        <begin position="49"/>
        <end position="81"/>
    </location>
</feature>
<name>A0A1Q2YGI9_9ASCO</name>
<reference evidence="2 3" key="1">
    <citation type="submission" date="2016-08" db="EMBL/GenBank/DDBJ databases">
        <title>Whole genome shotgun sequence of Pichia membranifaciens KS47-1.</title>
        <authorList>
            <person name="Konishi M."/>
            <person name="Ishida M."/>
            <person name="Arakawa T."/>
            <person name="Kato Y."/>
            <person name="Horiuchi J."/>
        </authorList>
    </citation>
    <scope>NUCLEOTIDE SEQUENCE [LARGE SCALE GENOMIC DNA]</scope>
    <source>
        <strain evidence="2 3">KS47-1</strain>
    </source>
</reference>
<accession>A0A1Q2YGI9</accession>
<evidence type="ECO:0000313" key="2">
    <source>
        <dbReference type="EMBL" id="GAV28503.1"/>
    </source>
</evidence>
<dbReference type="AlphaFoldDB" id="A0A1Q2YGI9"/>
<sequence>MEKRIEVVVLVRRARDSIRDVVDEVCSDDGQDERPEGALEVVPVVRHRRPDDSRAGEPEGSNTHEDSARDPVHGEAGEDVHQASADGLCQETACHDHYGVSTDGLKVDHCVIV</sequence>
<evidence type="ECO:0000256" key="1">
    <source>
        <dbReference type="SAM" id="MobiDB-lite"/>
    </source>
</evidence>
<protein>
    <submittedName>
        <fullName evidence="2">Uncharacterized protein</fullName>
    </submittedName>
</protein>
<evidence type="ECO:0000313" key="3">
    <source>
        <dbReference type="Proteomes" id="UP000186136"/>
    </source>
</evidence>
<gene>
    <name evidence="2" type="ORF">PMKS-001974</name>
</gene>
<dbReference type="Proteomes" id="UP000186136">
    <property type="component" value="Unassembled WGS sequence"/>
</dbReference>
<organism evidence="2 3">
    <name type="scientific">Pichia membranifaciens</name>
    <dbReference type="NCBI Taxonomy" id="4926"/>
    <lineage>
        <taxon>Eukaryota</taxon>
        <taxon>Fungi</taxon>
        <taxon>Dikarya</taxon>
        <taxon>Ascomycota</taxon>
        <taxon>Saccharomycotina</taxon>
        <taxon>Pichiomycetes</taxon>
        <taxon>Pichiales</taxon>
        <taxon>Pichiaceae</taxon>
        <taxon>Pichia</taxon>
    </lineage>
</organism>
<dbReference type="EMBL" id="BDGI01000070">
    <property type="protein sequence ID" value="GAV28503.1"/>
    <property type="molecule type" value="Genomic_DNA"/>
</dbReference>
<proteinExistence type="predicted"/>
<keyword evidence="3" id="KW-1185">Reference proteome</keyword>
<feature type="region of interest" description="Disordered" evidence="1">
    <location>
        <begin position="24"/>
        <end position="84"/>
    </location>
</feature>
<comment type="caution">
    <text evidence="2">The sequence shown here is derived from an EMBL/GenBank/DDBJ whole genome shotgun (WGS) entry which is preliminary data.</text>
</comment>